<protein>
    <recommendedName>
        <fullName evidence="3">PhiRv1 phage protein</fullName>
    </recommendedName>
</protein>
<sequence length="69" mass="7327">MSPETLAARGKLARLTRDHGPGAEAVITARRTFDAERLADHIRAVVDAAPPLTPAQRDRLAALLRCGAA</sequence>
<organism evidence="1 2">
    <name type="scientific">Pseudonocardia charpentierae</name>
    <dbReference type="NCBI Taxonomy" id="3075545"/>
    <lineage>
        <taxon>Bacteria</taxon>
        <taxon>Bacillati</taxon>
        <taxon>Actinomycetota</taxon>
        <taxon>Actinomycetes</taxon>
        <taxon>Pseudonocardiales</taxon>
        <taxon>Pseudonocardiaceae</taxon>
        <taxon>Pseudonocardia</taxon>
    </lineage>
</organism>
<evidence type="ECO:0000313" key="2">
    <source>
        <dbReference type="Proteomes" id="UP001183202"/>
    </source>
</evidence>
<dbReference type="RefSeq" id="WP_311560234.1">
    <property type="nucleotide sequence ID" value="NZ_JAVREJ010000042.1"/>
</dbReference>
<name>A0ABU2NM55_9PSEU</name>
<dbReference type="Proteomes" id="UP001183202">
    <property type="component" value="Unassembled WGS sequence"/>
</dbReference>
<dbReference type="EMBL" id="JAVREJ010000042">
    <property type="protein sequence ID" value="MDT0353724.1"/>
    <property type="molecule type" value="Genomic_DNA"/>
</dbReference>
<reference evidence="2" key="1">
    <citation type="submission" date="2023-07" db="EMBL/GenBank/DDBJ databases">
        <title>30 novel species of actinomycetes from the DSMZ collection.</title>
        <authorList>
            <person name="Nouioui I."/>
        </authorList>
    </citation>
    <scope>NUCLEOTIDE SEQUENCE [LARGE SCALE GENOMIC DNA]</scope>
    <source>
        <strain evidence="2">DSM 45834</strain>
    </source>
</reference>
<accession>A0ABU2NM55</accession>
<gene>
    <name evidence="1" type="ORF">RM445_29970</name>
</gene>
<evidence type="ECO:0008006" key="3">
    <source>
        <dbReference type="Google" id="ProtNLM"/>
    </source>
</evidence>
<evidence type="ECO:0000313" key="1">
    <source>
        <dbReference type="EMBL" id="MDT0353724.1"/>
    </source>
</evidence>
<proteinExistence type="predicted"/>
<keyword evidence="2" id="KW-1185">Reference proteome</keyword>
<comment type="caution">
    <text evidence="1">The sequence shown here is derived from an EMBL/GenBank/DDBJ whole genome shotgun (WGS) entry which is preliminary data.</text>
</comment>